<gene>
    <name evidence="2" type="ORF">GQ26_0600400</name>
</gene>
<sequence length="110" mass="11408">MYTLTLLATICAQALLSHASPFRRDTPSAAFLIFNGATPEQSFSMTAPLNEEFTIDSTITVSSIQGLSSGIECTFFVGTQDVTTTSVVGAEIVDVGPPSVLSGGVCLQSA</sequence>
<dbReference type="EMBL" id="JPOX01000060">
    <property type="protein sequence ID" value="KFX41436.1"/>
    <property type="molecule type" value="Genomic_DNA"/>
</dbReference>
<dbReference type="AlphaFoldDB" id="A0A093V3X3"/>
<evidence type="ECO:0000313" key="2">
    <source>
        <dbReference type="EMBL" id="KFX41436.1"/>
    </source>
</evidence>
<reference evidence="2" key="1">
    <citation type="journal article" date="2014" name="PLoS Genet.">
        <title>Signature Gene Expression Reveals Novel Clues to the Molecular Mechanisms of Dimorphic Transition in Penicillium marneffei.</title>
        <authorList>
            <person name="Yang E."/>
            <person name="Wang G."/>
            <person name="Cai J."/>
            <person name="Woo P.C."/>
            <person name="Lau S.K."/>
            <person name="Yuen K.-Y."/>
            <person name="Chow W.-N."/>
            <person name="Lin X."/>
        </authorList>
    </citation>
    <scope>NUCLEOTIDE SEQUENCE [LARGE SCALE GENOMIC DNA]</scope>
    <source>
        <strain evidence="2">PM1</strain>
    </source>
</reference>
<proteinExistence type="predicted"/>
<feature type="chain" id="PRO_5001892218" evidence="1">
    <location>
        <begin position="20"/>
        <end position="110"/>
    </location>
</feature>
<protein>
    <submittedName>
        <fullName evidence="2">Sulfite reductase [NADPH] flavoprotein alpha-component</fullName>
    </submittedName>
</protein>
<feature type="signal peptide" evidence="1">
    <location>
        <begin position="1"/>
        <end position="19"/>
    </location>
</feature>
<organism evidence="2">
    <name type="scientific">Talaromyces marneffei PM1</name>
    <dbReference type="NCBI Taxonomy" id="1077442"/>
    <lineage>
        <taxon>Eukaryota</taxon>
        <taxon>Fungi</taxon>
        <taxon>Dikarya</taxon>
        <taxon>Ascomycota</taxon>
        <taxon>Pezizomycotina</taxon>
        <taxon>Eurotiomycetes</taxon>
        <taxon>Eurotiomycetidae</taxon>
        <taxon>Eurotiales</taxon>
        <taxon>Trichocomaceae</taxon>
        <taxon>Talaromyces</taxon>
        <taxon>Talaromyces sect. Talaromyces</taxon>
    </lineage>
</organism>
<comment type="caution">
    <text evidence="2">The sequence shown here is derived from an EMBL/GenBank/DDBJ whole genome shotgun (WGS) entry which is preliminary data.</text>
</comment>
<evidence type="ECO:0000256" key="1">
    <source>
        <dbReference type="SAM" id="SignalP"/>
    </source>
</evidence>
<dbReference type="HOGENOM" id="CLU_2172764_0_0_1"/>
<name>A0A093V3X3_TALMA</name>
<accession>A0A093V3X3</accession>
<keyword evidence="1" id="KW-0732">Signal</keyword>